<sequence length="960" mass="111960">MSHYSMELYNAFENRNLGKFTEALEVHEADPNYFIDSKGRTIFEIILSTGGSSSFIKKCLQHGAEFNIKNINDRYPLHYVIESLCIENLKEIQSSLSFNNPNLDQLDVAYKIKFSPYVNVKNEFGQNCLHVLAEQLTNDTYDVIFPLMKILLAHGCNANFPNVDQKTPFFIVLEKLSQLKNRKEIAEYFIKHGDLDFYAHRSEEIIDMLMNQKVKYINALPEKEEFFVNYENMLGLLRECEYNKFETYFLHFKSSCLDTDEYYEHCSIFLEIATVNSLINIVDLLISYNSDINRVSKVSMHKIPPPFIAYKKANVGIFNSFMLRPEIKLYYSLTPENSRKTLLHLFFDEFKMQSYASFKKCNFSRELTRDQKKCFDLILQNKKCTREFINTHDEIGVPAIYYSVKYKIDYITVELLKHGAFIGAVIGRNGIRKSLLTNFLDGCITTNDRYYDEEDFEININYGFLMPYKSVISCRKFRKLGKLDSPILPISQKTPSEFQNLVDASEIKYAEEMRPLKKIAEDEELQRFLMHPVLSSFVLLKWNKLNFLIYINLLLTLLYMFSFIPFIVLCQTIPEVERAASFSYNLFYILSFITLSLIIVRESMQFFLSVNQYLKSSSNWIDICLIVSSVTILLFEEQIPNHVSRMLRTVIILLAVAEYFNLLGMLPLLSVSLHTKMFKKVCTTFVKSLSFYSVMILAFAFSFYTLQGDKFAKDLEKLEREGIDNTTNNIPVTNATRNERYNNFYTIGLSVIKSFVMLTGELETSYVHLEGFTYAALFLLFLFLVTIVLYNLLNALAVSDTQEIKSDARLIDLHQRILTMQESEETVFKRSSRMGDWFKKVISMFPKTIPDGIVTIKINRSNQIFVRQTEPIILNDWLPNTFKFLKKNVKINAEIVQDIRKLLAKKREEKTINAVRKLKENRNEKLANDIIKINEMMSDIQQNILRLQSDLSGIKKRINM</sequence>
<dbReference type="GO" id="GO:0034703">
    <property type="term" value="C:cation channel complex"/>
    <property type="evidence" value="ECO:0007669"/>
    <property type="project" value="UniProtKB-ARBA"/>
</dbReference>
<evidence type="ECO:0000259" key="12">
    <source>
        <dbReference type="Pfam" id="PF00520"/>
    </source>
</evidence>
<dbReference type="EMBL" id="JADBJN010000002">
    <property type="protein sequence ID" value="KAG5679189.1"/>
    <property type="molecule type" value="Genomic_DNA"/>
</dbReference>
<feature type="transmembrane region" description="Helical" evidence="11">
    <location>
        <begin position="582"/>
        <end position="600"/>
    </location>
</feature>
<evidence type="ECO:0000256" key="5">
    <source>
        <dbReference type="ARBA" id="ARBA00022737"/>
    </source>
</evidence>
<gene>
    <name evidence="13" type="ORF">PVAND_008777</name>
</gene>
<dbReference type="SUPFAM" id="SSF48403">
    <property type="entry name" value="Ankyrin repeat"/>
    <property type="match status" value="2"/>
</dbReference>
<dbReference type="AlphaFoldDB" id="A0A9J6CBA8"/>
<dbReference type="Proteomes" id="UP001107558">
    <property type="component" value="Chromosome 2"/>
</dbReference>
<evidence type="ECO:0000256" key="3">
    <source>
        <dbReference type="ARBA" id="ARBA00022606"/>
    </source>
</evidence>
<evidence type="ECO:0000256" key="11">
    <source>
        <dbReference type="SAM" id="Phobius"/>
    </source>
</evidence>
<organism evidence="13 14">
    <name type="scientific">Polypedilum vanderplanki</name>
    <name type="common">Sleeping chironomid midge</name>
    <dbReference type="NCBI Taxonomy" id="319348"/>
    <lineage>
        <taxon>Eukaryota</taxon>
        <taxon>Metazoa</taxon>
        <taxon>Ecdysozoa</taxon>
        <taxon>Arthropoda</taxon>
        <taxon>Hexapoda</taxon>
        <taxon>Insecta</taxon>
        <taxon>Pterygota</taxon>
        <taxon>Neoptera</taxon>
        <taxon>Endopterygota</taxon>
        <taxon>Diptera</taxon>
        <taxon>Nematocera</taxon>
        <taxon>Chironomoidea</taxon>
        <taxon>Chironomidae</taxon>
        <taxon>Chironominae</taxon>
        <taxon>Polypedilum</taxon>
        <taxon>Polypedilum</taxon>
    </lineage>
</organism>
<dbReference type="PANTHER" id="PTHR47143">
    <property type="entry name" value="TRANSIENT RECEPTOR POTENTIAL CATION CHANNEL PROTEIN PAINLESS"/>
    <property type="match status" value="1"/>
</dbReference>
<dbReference type="InterPro" id="IPR005821">
    <property type="entry name" value="Ion_trans_dom"/>
</dbReference>
<dbReference type="InterPro" id="IPR036770">
    <property type="entry name" value="Ankyrin_rpt-contain_sf"/>
</dbReference>
<keyword evidence="2" id="KW-0813">Transport</keyword>
<evidence type="ECO:0000256" key="1">
    <source>
        <dbReference type="ARBA" id="ARBA00004141"/>
    </source>
</evidence>
<keyword evidence="3" id="KW-0716">Sensory transduction</keyword>
<keyword evidence="7" id="KW-0040">ANK repeat</keyword>
<evidence type="ECO:0000256" key="8">
    <source>
        <dbReference type="ARBA" id="ARBA00023065"/>
    </source>
</evidence>
<keyword evidence="5" id="KW-0677">Repeat</keyword>
<keyword evidence="9 11" id="KW-0472">Membrane</keyword>
<evidence type="ECO:0000313" key="14">
    <source>
        <dbReference type="Proteomes" id="UP001107558"/>
    </source>
</evidence>
<dbReference type="SMART" id="SM00248">
    <property type="entry name" value="ANK"/>
    <property type="match status" value="6"/>
</dbReference>
<proteinExistence type="predicted"/>
<accession>A0A9J6CBA8</accession>
<dbReference type="InterPro" id="IPR052076">
    <property type="entry name" value="TRP_cation_channel"/>
</dbReference>
<feature type="transmembrane region" description="Helical" evidence="11">
    <location>
        <begin position="647"/>
        <end position="669"/>
    </location>
</feature>
<keyword evidence="4 11" id="KW-0812">Transmembrane</keyword>
<dbReference type="Gene3D" id="1.25.40.20">
    <property type="entry name" value="Ankyrin repeat-containing domain"/>
    <property type="match status" value="1"/>
</dbReference>
<feature type="transmembrane region" description="Helical" evidence="11">
    <location>
        <begin position="772"/>
        <end position="793"/>
    </location>
</feature>
<evidence type="ECO:0000313" key="13">
    <source>
        <dbReference type="EMBL" id="KAG5679189.1"/>
    </source>
</evidence>
<feature type="transmembrane region" description="Helical" evidence="11">
    <location>
        <begin position="689"/>
        <end position="706"/>
    </location>
</feature>
<keyword evidence="14" id="KW-1185">Reference proteome</keyword>
<feature type="transmembrane region" description="Helical" evidence="11">
    <location>
        <begin position="743"/>
        <end position="760"/>
    </location>
</feature>
<feature type="transmembrane region" description="Helical" evidence="11">
    <location>
        <begin position="620"/>
        <end position="635"/>
    </location>
</feature>
<dbReference type="GO" id="GO:0005216">
    <property type="term" value="F:monoatomic ion channel activity"/>
    <property type="evidence" value="ECO:0007669"/>
    <property type="project" value="InterPro"/>
</dbReference>
<evidence type="ECO:0000256" key="2">
    <source>
        <dbReference type="ARBA" id="ARBA00022448"/>
    </source>
</evidence>
<keyword evidence="8" id="KW-0406">Ion transport</keyword>
<evidence type="ECO:0000256" key="9">
    <source>
        <dbReference type="ARBA" id="ARBA00023136"/>
    </source>
</evidence>
<evidence type="ECO:0000256" key="10">
    <source>
        <dbReference type="ARBA" id="ARBA00023303"/>
    </source>
</evidence>
<dbReference type="InterPro" id="IPR002110">
    <property type="entry name" value="Ankyrin_rpt"/>
</dbReference>
<evidence type="ECO:0000256" key="7">
    <source>
        <dbReference type="ARBA" id="ARBA00023043"/>
    </source>
</evidence>
<keyword evidence="6 11" id="KW-1133">Transmembrane helix</keyword>
<keyword evidence="10" id="KW-0407">Ion channel</keyword>
<feature type="transmembrane region" description="Helical" evidence="11">
    <location>
        <begin position="547"/>
        <end position="570"/>
    </location>
</feature>
<evidence type="ECO:0000256" key="4">
    <source>
        <dbReference type="ARBA" id="ARBA00022692"/>
    </source>
</evidence>
<comment type="caution">
    <text evidence="13">The sequence shown here is derived from an EMBL/GenBank/DDBJ whole genome shotgun (WGS) entry which is preliminary data.</text>
</comment>
<dbReference type="PANTHER" id="PTHR47143:SF4">
    <property type="entry name" value="TRANSIENT RECEPTOR POTENTIAL CATION CHANNEL PROTEIN PAINLESS"/>
    <property type="match status" value="1"/>
</dbReference>
<dbReference type="Pfam" id="PF00520">
    <property type="entry name" value="Ion_trans"/>
    <property type="match status" value="1"/>
</dbReference>
<reference evidence="13" key="1">
    <citation type="submission" date="2021-03" db="EMBL/GenBank/DDBJ databases">
        <title>Chromosome level genome of the anhydrobiotic midge Polypedilum vanderplanki.</title>
        <authorList>
            <person name="Yoshida Y."/>
            <person name="Kikawada T."/>
            <person name="Gusev O."/>
        </authorList>
    </citation>
    <scope>NUCLEOTIDE SEQUENCE</scope>
    <source>
        <strain evidence="13">NIAS01</strain>
        <tissue evidence="13">Whole body or cell culture</tissue>
    </source>
</reference>
<evidence type="ECO:0000256" key="6">
    <source>
        <dbReference type="ARBA" id="ARBA00022989"/>
    </source>
</evidence>
<protein>
    <recommendedName>
        <fullName evidence="12">Ion transport domain-containing protein</fullName>
    </recommendedName>
</protein>
<feature type="domain" description="Ion transport" evidence="12">
    <location>
        <begin position="555"/>
        <end position="808"/>
    </location>
</feature>
<name>A0A9J6CBA8_POLVA</name>
<comment type="subcellular location">
    <subcellularLocation>
        <location evidence="1">Membrane</location>
        <topology evidence="1">Multi-pass membrane protein</topology>
    </subcellularLocation>
</comment>
<dbReference type="OrthoDB" id="7784786at2759"/>